<dbReference type="InterPro" id="IPR000866">
    <property type="entry name" value="AhpC/TSA"/>
</dbReference>
<dbReference type="PROSITE" id="PS51352">
    <property type="entry name" value="THIOREDOXIN_2"/>
    <property type="match status" value="1"/>
</dbReference>
<gene>
    <name evidence="5" type="ORF">SAMN05192561_1011001</name>
</gene>
<dbReference type="OrthoDB" id="6924at2157"/>
<evidence type="ECO:0000259" key="4">
    <source>
        <dbReference type="PROSITE" id="PS51352"/>
    </source>
</evidence>
<proteinExistence type="predicted"/>
<dbReference type="STRING" id="1267564.SAMN05192561_1011001"/>
<dbReference type="GO" id="GO:0016209">
    <property type="term" value="F:antioxidant activity"/>
    <property type="evidence" value="ECO:0007669"/>
    <property type="project" value="InterPro"/>
</dbReference>
<dbReference type="Pfam" id="PF00578">
    <property type="entry name" value="AhpC-TSA"/>
    <property type="match status" value="1"/>
</dbReference>
<name>A0A1H6I438_9EURY</name>
<dbReference type="PIRSF" id="PIRSF000239">
    <property type="entry name" value="AHPC"/>
    <property type="match status" value="1"/>
</dbReference>
<dbReference type="PANTHER" id="PTHR43110:SF1">
    <property type="entry name" value="THIOL PEROXIDASE"/>
    <property type="match status" value="1"/>
</dbReference>
<dbReference type="InterPro" id="IPR050455">
    <property type="entry name" value="Tpx_Peroxidase_subfamily"/>
</dbReference>
<evidence type="ECO:0000256" key="3">
    <source>
        <dbReference type="PIRSR" id="PIRSR000239-1"/>
    </source>
</evidence>
<dbReference type="EMBL" id="FNWU01000001">
    <property type="protein sequence ID" value="SEH43214.1"/>
    <property type="molecule type" value="Genomic_DNA"/>
</dbReference>
<evidence type="ECO:0000256" key="1">
    <source>
        <dbReference type="ARBA" id="ARBA00023002"/>
    </source>
</evidence>
<dbReference type="SUPFAM" id="SSF52833">
    <property type="entry name" value="Thioredoxin-like"/>
    <property type="match status" value="1"/>
</dbReference>
<keyword evidence="6" id="KW-1185">Reference proteome</keyword>
<evidence type="ECO:0000313" key="6">
    <source>
        <dbReference type="Proteomes" id="UP000199215"/>
    </source>
</evidence>
<dbReference type="RefSeq" id="WP_092815095.1">
    <property type="nucleotide sequence ID" value="NZ_FNWU01000001.1"/>
</dbReference>
<dbReference type="Proteomes" id="UP000199215">
    <property type="component" value="Unassembled WGS sequence"/>
</dbReference>
<keyword evidence="2" id="KW-0676">Redox-active center</keyword>
<dbReference type="InterPro" id="IPR024706">
    <property type="entry name" value="Peroxiredoxin_AhpC-typ"/>
</dbReference>
<protein>
    <submittedName>
        <fullName evidence="5">Peroxiredoxin</fullName>
    </submittedName>
</protein>
<dbReference type="Gene3D" id="3.40.30.10">
    <property type="entry name" value="Glutaredoxin"/>
    <property type="match status" value="1"/>
</dbReference>
<dbReference type="InterPro" id="IPR036249">
    <property type="entry name" value="Thioredoxin-like_sf"/>
</dbReference>
<dbReference type="GO" id="GO:0016491">
    <property type="term" value="F:oxidoreductase activity"/>
    <property type="evidence" value="ECO:0007669"/>
    <property type="project" value="UniProtKB-KW"/>
</dbReference>
<dbReference type="AlphaFoldDB" id="A0A1H6I438"/>
<dbReference type="PANTHER" id="PTHR43110">
    <property type="entry name" value="THIOL PEROXIDASE"/>
    <property type="match status" value="1"/>
</dbReference>
<feature type="domain" description="Thioredoxin" evidence="4">
    <location>
        <begin position="2"/>
        <end position="164"/>
    </location>
</feature>
<keyword evidence="1" id="KW-0560">Oxidoreductase</keyword>
<evidence type="ECO:0000256" key="2">
    <source>
        <dbReference type="ARBA" id="ARBA00023284"/>
    </source>
</evidence>
<reference evidence="5 6" key="1">
    <citation type="submission" date="2016-10" db="EMBL/GenBank/DDBJ databases">
        <authorList>
            <person name="de Groot N.N."/>
        </authorList>
    </citation>
    <scope>NUCLEOTIDE SEQUENCE [LARGE SCALE GENOMIC DNA]</scope>
    <source>
        <strain evidence="5 6">IBRC-M10418</strain>
    </source>
</reference>
<organism evidence="5 6">
    <name type="scientific">Halopenitus malekzadehii</name>
    <dbReference type="NCBI Taxonomy" id="1267564"/>
    <lineage>
        <taxon>Archaea</taxon>
        <taxon>Methanobacteriati</taxon>
        <taxon>Methanobacteriota</taxon>
        <taxon>Stenosarchaea group</taxon>
        <taxon>Halobacteria</taxon>
        <taxon>Halobacteriales</taxon>
        <taxon>Haloferacaceae</taxon>
        <taxon>Halopenitus</taxon>
    </lineage>
</organism>
<evidence type="ECO:0000313" key="5">
    <source>
        <dbReference type="EMBL" id="SEH43214.1"/>
    </source>
</evidence>
<dbReference type="InterPro" id="IPR013766">
    <property type="entry name" value="Thioredoxin_domain"/>
</dbReference>
<accession>A0A1H6I438</accession>
<feature type="active site" description="Cysteine sulfenic acid (-SOH) intermediate; for peroxidase activity" evidence="3">
    <location>
        <position position="51"/>
    </location>
</feature>
<sequence length="164" mass="18328">MVDVGDEAPDFAVPLAGGAAYNDLDDFRLSDRIGDGPVVLAFYPAAFTGGCTEEMCTFSDRLSDFEALDADVYGISVDLPFAQNVWMETEDIDVPMLSDWDHEVIRKYDVVYGDMYDRIEVAQRSVFVIDDDGIVTYRWIREGENPDFETFVPEVREAVAAAAE</sequence>